<dbReference type="PANTHER" id="PTHR21248">
    <property type="entry name" value="CARDIOLIPIN SYNTHASE"/>
    <property type="match status" value="1"/>
</dbReference>
<feature type="domain" description="PLD phosphodiesterase" evidence="2">
    <location>
        <begin position="171"/>
        <end position="198"/>
    </location>
</feature>
<protein>
    <recommendedName>
        <fullName evidence="2">PLD phosphodiesterase domain-containing protein</fullName>
    </recommendedName>
</protein>
<keyword evidence="1" id="KW-1133">Transmembrane helix</keyword>
<dbReference type="Proteomes" id="UP000030017">
    <property type="component" value="Unassembled WGS sequence"/>
</dbReference>
<dbReference type="SMART" id="SM00155">
    <property type="entry name" value="PLDc"/>
    <property type="match status" value="2"/>
</dbReference>
<dbReference type="AlphaFoldDB" id="A0A0A0EN18"/>
<dbReference type="PROSITE" id="PS50035">
    <property type="entry name" value="PLD"/>
    <property type="match status" value="2"/>
</dbReference>
<gene>
    <name evidence="3" type="ORF">N792_09070</name>
</gene>
<keyword evidence="1" id="KW-0472">Membrane</keyword>
<dbReference type="Pfam" id="PF13091">
    <property type="entry name" value="PLDc_2"/>
    <property type="match status" value="2"/>
</dbReference>
<dbReference type="Gene3D" id="3.30.870.10">
    <property type="entry name" value="Endonuclease Chain A"/>
    <property type="match status" value="2"/>
</dbReference>
<dbReference type="CDD" id="cd09113">
    <property type="entry name" value="PLDc_ymdC_like_2"/>
    <property type="match status" value="1"/>
</dbReference>
<organism evidence="3 4">
    <name type="scientific">Lysobacter concretionis Ko07 = DSM 16239</name>
    <dbReference type="NCBI Taxonomy" id="1122185"/>
    <lineage>
        <taxon>Bacteria</taxon>
        <taxon>Pseudomonadati</taxon>
        <taxon>Pseudomonadota</taxon>
        <taxon>Gammaproteobacteria</taxon>
        <taxon>Lysobacterales</taxon>
        <taxon>Lysobacteraceae</taxon>
        <taxon>Novilysobacter</taxon>
    </lineage>
</organism>
<evidence type="ECO:0000256" key="1">
    <source>
        <dbReference type="SAM" id="Phobius"/>
    </source>
</evidence>
<proteinExistence type="predicted"/>
<keyword evidence="4" id="KW-1185">Reference proteome</keyword>
<accession>A0A0A0EN18</accession>
<dbReference type="InterPro" id="IPR025202">
    <property type="entry name" value="PLD-like_dom"/>
</dbReference>
<dbReference type="RefSeq" id="WP_036193857.1">
    <property type="nucleotide sequence ID" value="NZ_AVPS01000005.1"/>
</dbReference>
<dbReference type="CDD" id="cd09111">
    <property type="entry name" value="PLDc_ymdC_like_1"/>
    <property type="match status" value="1"/>
</dbReference>
<dbReference type="FunFam" id="3.30.870.10:FF:000024">
    <property type="entry name" value="Cardiolipin synthase C"/>
    <property type="match status" value="1"/>
</dbReference>
<dbReference type="EMBL" id="AVPS01000005">
    <property type="protein sequence ID" value="KGM51789.1"/>
    <property type="molecule type" value="Genomic_DNA"/>
</dbReference>
<evidence type="ECO:0000259" key="2">
    <source>
        <dbReference type="PROSITE" id="PS50035"/>
    </source>
</evidence>
<reference evidence="3 4" key="1">
    <citation type="submission" date="2013-08" db="EMBL/GenBank/DDBJ databases">
        <title>Genome sequencing of Lysobacter.</title>
        <authorList>
            <person name="Zhang S."/>
            <person name="Wang G."/>
        </authorList>
    </citation>
    <scope>NUCLEOTIDE SEQUENCE [LARGE SCALE GENOMIC DNA]</scope>
    <source>
        <strain evidence="3 4">Ko07</strain>
    </source>
</reference>
<dbReference type="GO" id="GO:0030572">
    <property type="term" value="F:phosphatidyltransferase activity"/>
    <property type="evidence" value="ECO:0007669"/>
    <property type="project" value="UniProtKB-ARBA"/>
</dbReference>
<comment type="caution">
    <text evidence="3">The sequence shown here is derived from an EMBL/GenBank/DDBJ whole genome shotgun (WGS) entry which is preliminary data.</text>
</comment>
<keyword evidence="1" id="KW-0812">Transmembrane</keyword>
<dbReference type="eggNOG" id="COG1502">
    <property type="taxonomic scope" value="Bacteria"/>
</dbReference>
<sequence length="519" mass="56484">MRIARHAYLWPAVLMAFVVSGILLAVGSTLPSLDGRVQTSMWADTADTSLGRAIQPLVREHPGRSGIVALRDGRDAFATRSSMADAAERTLDVQYYIWRNDMSGTLLFEALHRAADRGVRVRLLLDDNNTAGLDTVLATLDSHPLIQVRLFNPFKQRRWRVLGYLTDFARLNRRMHNKSFTVDNQVTIVGGRNVGDEYFDAGDGVLFVDLDVVAIGPVVDDVSRDFDRYWASGSSYPVDRLLPAAAAGAISDLAAAASLVERDPAASAYVEALQASLHVQALKMGQLPFEWAPTRMLSDDPAKGLGQAAPESLLAQRLLQAIGAPQRELQVVSPYFVPTQAGVDYLVGLARQGVAVSVLTNSLEATDVAAVHAGYAKRRKPLLEAGISLFEMKREATGIAMRHRKLTGSSASSLHAKTFAADGSRAFVGSFNFDPRSAHLNTEMGFVIDSPLMAQGIAGAFVDEVPANAYRVRLGHDGKLQWVEQVDGRQVVHDEEPGTGFWLRAMVAVMAVLPIEWLL</sequence>
<dbReference type="PANTHER" id="PTHR21248:SF12">
    <property type="entry name" value="CARDIOLIPIN SYNTHASE C"/>
    <property type="match status" value="1"/>
</dbReference>
<dbReference type="GO" id="GO:0032049">
    <property type="term" value="P:cardiolipin biosynthetic process"/>
    <property type="evidence" value="ECO:0007669"/>
    <property type="project" value="UniProtKB-ARBA"/>
</dbReference>
<feature type="domain" description="PLD phosphodiesterase" evidence="2">
    <location>
        <begin position="410"/>
        <end position="437"/>
    </location>
</feature>
<dbReference type="OrthoDB" id="9814092at2"/>
<feature type="transmembrane region" description="Helical" evidence="1">
    <location>
        <begin position="7"/>
        <end position="30"/>
    </location>
</feature>
<dbReference type="InterPro" id="IPR001736">
    <property type="entry name" value="PLipase_D/transphosphatidylase"/>
</dbReference>
<name>A0A0A0EN18_9GAMM</name>
<dbReference type="SUPFAM" id="SSF56024">
    <property type="entry name" value="Phospholipase D/nuclease"/>
    <property type="match status" value="2"/>
</dbReference>
<evidence type="ECO:0000313" key="4">
    <source>
        <dbReference type="Proteomes" id="UP000030017"/>
    </source>
</evidence>
<evidence type="ECO:0000313" key="3">
    <source>
        <dbReference type="EMBL" id="KGM51789.1"/>
    </source>
</evidence>
<dbReference type="STRING" id="1122185.N792_09070"/>